<protein>
    <submittedName>
        <fullName evidence="2">Uncharacterized protein</fullName>
    </submittedName>
</protein>
<evidence type="ECO:0000256" key="1">
    <source>
        <dbReference type="SAM" id="MobiDB-lite"/>
    </source>
</evidence>
<keyword evidence="2" id="KW-0614">Plasmid</keyword>
<proteinExistence type="predicted"/>
<dbReference type="EMBL" id="MK671725">
    <property type="protein sequence ID" value="QDH75777.1"/>
    <property type="molecule type" value="Genomic_DNA"/>
</dbReference>
<evidence type="ECO:0000313" key="2">
    <source>
        <dbReference type="EMBL" id="QDH75777.1"/>
    </source>
</evidence>
<name>A0A514C821_9PSED</name>
<accession>A0A514C821</accession>
<sequence>MPASDRPAVIRGIARGLRPGLSCYASSHSYAASRPFGLQSLSPAHLARQALRAPLALRPAGLRGGLLATLPPLRVLGVLITLRLAAISPNRLPSAGPMPSRGFRGICSLPSVAPLFHGPHDGGPAPGSRGLPRPTEG</sequence>
<dbReference type="AlphaFoldDB" id="A0A514C821"/>
<reference evidence="2" key="1">
    <citation type="journal article" date="2019" name="Front. Microbiol.">
        <title>Identification of a Novel Plasmid Lineage Associated With the Dissemination of Metallo-beta-Lactamase Genes Among Pseudomonads.</title>
        <authorList>
            <person name="Di Pilato V."/>
            <person name="Antonelli A."/>
            <person name="Giani T."/>
            <person name="Henrici De Angelis L."/>
            <person name="Rossolini G.M."/>
            <person name="Pollini S."/>
        </authorList>
    </citation>
    <scope>NUCLEOTIDE SEQUENCE</scope>
    <source>
        <strain evidence="2">AM/94</strain>
        <plasmid evidence="2">pMOS94</plasmid>
    </source>
</reference>
<organism evidence="2">
    <name type="scientific">Pseudomonas mosselii</name>
    <dbReference type="NCBI Taxonomy" id="78327"/>
    <lineage>
        <taxon>Bacteria</taxon>
        <taxon>Pseudomonadati</taxon>
        <taxon>Pseudomonadota</taxon>
        <taxon>Gammaproteobacteria</taxon>
        <taxon>Pseudomonadales</taxon>
        <taxon>Pseudomonadaceae</taxon>
        <taxon>Pseudomonas</taxon>
    </lineage>
</organism>
<geneLocation type="plasmid" evidence="2">
    <name>pMOS94</name>
</geneLocation>
<feature type="region of interest" description="Disordered" evidence="1">
    <location>
        <begin position="117"/>
        <end position="137"/>
    </location>
</feature>